<dbReference type="AlphaFoldDB" id="A0A1U8Q0E2"/>
<gene>
    <name evidence="3" type="primary">LOC109113959</name>
</gene>
<dbReference type="InterPro" id="IPR002156">
    <property type="entry name" value="RNaseH_domain"/>
</dbReference>
<dbReference type="InParanoid" id="A0A1U8Q0E2"/>
<feature type="domain" description="RNase H type-1" evidence="1">
    <location>
        <begin position="1"/>
        <end position="123"/>
    </location>
</feature>
<dbReference type="Gene3D" id="3.30.420.10">
    <property type="entry name" value="Ribonuclease H-like superfamily/Ribonuclease H"/>
    <property type="match status" value="1"/>
</dbReference>
<dbReference type="InterPro" id="IPR012337">
    <property type="entry name" value="RNaseH-like_sf"/>
</dbReference>
<dbReference type="Pfam" id="PF13456">
    <property type="entry name" value="RVT_3"/>
    <property type="match status" value="1"/>
</dbReference>
<protein>
    <submittedName>
        <fullName evidence="3">Uncharacterized protein LOC109113959</fullName>
    </submittedName>
</protein>
<dbReference type="OrthoDB" id="1166390at2759"/>
<evidence type="ECO:0000259" key="1">
    <source>
        <dbReference type="PROSITE" id="PS50879"/>
    </source>
</evidence>
<dbReference type="GO" id="GO:0003676">
    <property type="term" value="F:nucleic acid binding"/>
    <property type="evidence" value="ECO:0007669"/>
    <property type="project" value="InterPro"/>
</dbReference>
<dbReference type="PANTHER" id="PTHR47723:SF19">
    <property type="entry name" value="POLYNUCLEOTIDYL TRANSFERASE, RIBONUCLEASE H-LIKE SUPERFAMILY PROTEIN"/>
    <property type="match status" value="1"/>
</dbReference>
<dbReference type="KEGG" id="nnu:109113959"/>
<dbReference type="PROSITE" id="PS50879">
    <property type="entry name" value="RNASE_H_1"/>
    <property type="match status" value="1"/>
</dbReference>
<dbReference type="PANTHER" id="PTHR47723">
    <property type="entry name" value="OS05G0353850 PROTEIN"/>
    <property type="match status" value="1"/>
</dbReference>
<dbReference type="GO" id="GO:0004523">
    <property type="term" value="F:RNA-DNA hybrid ribonuclease activity"/>
    <property type="evidence" value="ECO:0007669"/>
    <property type="project" value="InterPro"/>
</dbReference>
<dbReference type="GeneID" id="109113959"/>
<dbReference type="InterPro" id="IPR044730">
    <property type="entry name" value="RNase_H-like_dom_plant"/>
</dbReference>
<evidence type="ECO:0000313" key="2">
    <source>
        <dbReference type="Proteomes" id="UP000189703"/>
    </source>
</evidence>
<reference evidence="3" key="1">
    <citation type="submission" date="2025-08" db="UniProtKB">
        <authorList>
            <consortium name="RefSeq"/>
        </authorList>
    </citation>
    <scope>IDENTIFICATION</scope>
</reference>
<proteinExistence type="predicted"/>
<dbReference type="RefSeq" id="XP_019051475.1">
    <property type="nucleotide sequence ID" value="XM_019195930.1"/>
</dbReference>
<sequence>MYFDGSAFGNPGEADIGGVFRRRDGNISWVFSGPNGVASSTKAEILAALTGIRLARDGYSNFTIKGDSANGINWLAEPDSGPWSLAHYLTEVRDIPSTLNVHLGWISRELNTVVDGLAKAGVHRDYLFSDNSFPEDVEQRKRH</sequence>
<evidence type="ECO:0000313" key="3">
    <source>
        <dbReference type="RefSeq" id="XP_019051475.1"/>
    </source>
</evidence>
<accession>A0A1U8Q0E2</accession>
<keyword evidence="2" id="KW-1185">Reference proteome</keyword>
<organism evidence="2 3">
    <name type="scientific">Nelumbo nucifera</name>
    <name type="common">Sacred lotus</name>
    <dbReference type="NCBI Taxonomy" id="4432"/>
    <lineage>
        <taxon>Eukaryota</taxon>
        <taxon>Viridiplantae</taxon>
        <taxon>Streptophyta</taxon>
        <taxon>Embryophyta</taxon>
        <taxon>Tracheophyta</taxon>
        <taxon>Spermatophyta</taxon>
        <taxon>Magnoliopsida</taxon>
        <taxon>Proteales</taxon>
        <taxon>Nelumbonaceae</taxon>
        <taxon>Nelumbo</taxon>
    </lineage>
</organism>
<dbReference type="CDD" id="cd06222">
    <property type="entry name" value="RNase_H_like"/>
    <property type="match status" value="1"/>
</dbReference>
<dbReference type="Proteomes" id="UP000189703">
    <property type="component" value="Unplaced"/>
</dbReference>
<dbReference type="InterPro" id="IPR053151">
    <property type="entry name" value="RNase_H-like"/>
</dbReference>
<name>A0A1U8Q0E2_NELNU</name>
<dbReference type="InterPro" id="IPR036397">
    <property type="entry name" value="RNaseH_sf"/>
</dbReference>
<dbReference type="SUPFAM" id="SSF53098">
    <property type="entry name" value="Ribonuclease H-like"/>
    <property type="match status" value="1"/>
</dbReference>